<protein>
    <submittedName>
        <fullName evidence="1">Outer membrane beta-barrel protein</fullName>
    </submittedName>
</protein>
<dbReference type="SUPFAM" id="SSF56925">
    <property type="entry name" value="OMPA-like"/>
    <property type="match status" value="1"/>
</dbReference>
<organism evidence="1 2">
    <name type="scientific">Salibacter halophilus</name>
    <dbReference type="NCBI Taxonomy" id="1803916"/>
    <lineage>
        <taxon>Bacteria</taxon>
        <taxon>Pseudomonadati</taxon>
        <taxon>Bacteroidota</taxon>
        <taxon>Flavobacteriia</taxon>
        <taxon>Flavobacteriales</taxon>
        <taxon>Salibacteraceae</taxon>
        <taxon>Salibacter</taxon>
    </lineage>
</organism>
<sequence>MFKSIFSWIILFASFFILPSDAFSQINFKGQVGLSNDRTTSSFSAFTNVRYNFKDRVSLGVDFSIRRPFDRLTREVIQKPNTLIYGVGGEYYLNKNKLKGYLGFSFNFFTPGEYLRGDQSGEQIWNFALNPRVGLQYQLNKQFSVFAESGYQRVYFDMGSVPELNSNIWDFIGVGLIYKM</sequence>
<gene>
    <name evidence="1" type="ORF">F3059_06700</name>
</gene>
<dbReference type="InterPro" id="IPR011250">
    <property type="entry name" value="OMP/PagP_B-barrel"/>
</dbReference>
<evidence type="ECO:0000313" key="1">
    <source>
        <dbReference type="EMBL" id="KAB1064386.1"/>
    </source>
</evidence>
<dbReference type="RefSeq" id="WP_151167502.1">
    <property type="nucleotide sequence ID" value="NZ_WACR01000005.1"/>
</dbReference>
<comment type="caution">
    <text evidence="1">The sequence shown here is derived from an EMBL/GenBank/DDBJ whole genome shotgun (WGS) entry which is preliminary data.</text>
</comment>
<dbReference type="Gene3D" id="2.40.160.20">
    <property type="match status" value="1"/>
</dbReference>
<dbReference type="EMBL" id="WACR01000005">
    <property type="protein sequence ID" value="KAB1064386.1"/>
    <property type="molecule type" value="Genomic_DNA"/>
</dbReference>
<keyword evidence="2" id="KW-1185">Reference proteome</keyword>
<proteinExistence type="predicted"/>
<evidence type="ECO:0000313" key="2">
    <source>
        <dbReference type="Proteomes" id="UP000435357"/>
    </source>
</evidence>
<dbReference type="OrthoDB" id="1148356at2"/>
<reference evidence="1 2" key="1">
    <citation type="submission" date="2019-09" db="EMBL/GenBank/DDBJ databases">
        <title>Genomes of Cryomorphaceae.</title>
        <authorList>
            <person name="Bowman J.P."/>
        </authorList>
    </citation>
    <scope>NUCLEOTIDE SEQUENCE [LARGE SCALE GENOMIC DNA]</scope>
    <source>
        <strain evidence="1 2">KCTC 52047</strain>
    </source>
</reference>
<name>A0A6N6MAW5_9FLAO</name>
<accession>A0A6N6MAW5</accession>
<dbReference type="AlphaFoldDB" id="A0A6N6MAW5"/>
<dbReference type="Proteomes" id="UP000435357">
    <property type="component" value="Unassembled WGS sequence"/>
</dbReference>